<organism evidence="1 2">
    <name type="scientific">Tanacetum coccineum</name>
    <dbReference type="NCBI Taxonomy" id="301880"/>
    <lineage>
        <taxon>Eukaryota</taxon>
        <taxon>Viridiplantae</taxon>
        <taxon>Streptophyta</taxon>
        <taxon>Embryophyta</taxon>
        <taxon>Tracheophyta</taxon>
        <taxon>Spermatophyta</taxon>
        <taxon>Magnoliopsida</taxon>
        <taxon>eudicotyledons</taxon>
        <taxon>Gunneridae</taxon>
        <taxon>Pentapetalae</taxon>
        <taxon>asterids</taxon>
        <taxon>campanulids</taxon>
        <taxon>Asterales</taxon>
        <taxon>Asteraceae</taxon>
        <taxon>Asteroideae</taxon>
        <taxon>Anthemideae</taxon>
        <taxon>Anthemidinae</taxon>
        <taxon>Tanacetum</taxon>
    </lineage>
</organism>
<protein>
    <submittedName>
        <fullName evidence="1">Uncharacterized protein</fullName>
    </submittedName>
</protein>
<comment type="caution">
    <text evidence="1">The sequence shown here is derived from an EMBL/GenBank/DDBJ whole genome shotgun (WGS) entry which is preliminary data.</text>
</comment>
<gene>
    <name evidence="1" type="ORF">Tco_0877081</name>
</gene>
<accession>A0ABQ5BU29</accession>
<reference evidence="1" key="1">
    <citation type="journal article" date="2022" name="Int. J. Mol. Sci.">
        <title>Draft Genome of Tanacetum Coccineum: Genomic Comparison of Closely Related Tanacetum-Family Plants.</title>
        <authorList>
            <person name="Yamashiro T."/>
            <person name="Shiraishi A."/>
            <person name="Nakayama K."/>
            <person name="Satake H."/>
        </authorList>
    </citation>
    <scope>NUCLEOTIDE SEQUENCE</scope>
</reference>
<name>A0ABQ5BU29_9ASTR</name>
<reference evidence="1" key="2">
    <citation type="submission" date="2022-01" db="EMBL/GenBank/DDBJ databases">
        <authorList>
            <person name="Yamashiro T."/>
            <person name="Shiraishi A."/>
            <person name="Satake H."/>
            <person name="Nakayama K."/>
        </authorList>
    </citation>
    <scope>NUCLEOTIDE SEQUENCE</scope>
</reference>
<dbReference type="EMBL" id="BQNB010013632">
    <property type="protein sequence ID" value="GJT18375.1"/>
    <property type="molecule type" value="Genomic_DNA"/>
</dbReference>
<keyword evidence="2" id="KW-1185">Reference proteome</keyword>
<sequence>MTLNAVQASWSFFIYLLGDEVSISIDDFSKPRFLYELRRSYGWILFAFFGVLKNFPPITQELELGWEDGDNSFVKEVPSGSKNLDI</sequence>
<proteinExistence type="predicted"/>
<evidence type="ECO:0000313" key="1">
    <source>
        <dbReference type="EMBL" id="GJT18375.1"/>
    </source>
</evidence>
<dbReference type="Proteomes" id="UP001151760">
    <property type="component" value="Unassembled WGS sequence"/>
</dbReference>
<evidence type="ECO:0000313" key="2">
    <source>
        <dbReference type="Proteomes" id="UP001151760"/>
    </source>
</evidence>